<name>A0A367G5C8_9FIRM</name>
<dbReference type="InterPro" id="IPR038690">
    <property type="entry name" value="NusG_2_sf"/>
</dbReference>
<keyword evidence="1" id="KW-1133">Transmembrane helix</keyword>
<evidence type="ECO:0000313" key="2">
    <source>
        <dbReference type="EMBL" id="RCH45171.1"/>
    </source>
</evidence>
<protein>
    <submittedName>
        <fullName evidence="2">NusG domain II-containing protein</fullName>
    </submittedName>
</protein>
<keyword evidence="1" id="KW-0472">Membrane</keyword>
<proteinExistence type="predicted"/>
<dbReference type="Proteomes" id="UP000253208">
    <property type="component" value="Unassembled WGS sequence"/>
</dbReference>
<reference evidence="2 3" key="1">
    <citation type="submission" date="2018-02" db="EMBL/GenBank/DDBJ databases">
        <title>Complete genome sequencing of Faecalibacterium prausnitzii strains isolated from the human gut.</title>
        <authorList>
            <person name="Fitzgerald B.C."/>
            <person name="Shkoporov A.N."/>
            <person name="Ross P.R."/>
            <person name="Hill C."/>
        </authorList>
    </citation>
    <scope>NUCLEOTIDE SEQUENCE [LARGE SCALE GENOMIC DNA]</scope>
    <source>
        <strain evidence="2 3">APC942/31-1</strain>
    </source>
</reference>
<accession>A0A367G5C8</accession>
<gene>
    <name evidence="2" type="ORF">C4886_04480</name>
</gene>
<dbReference type="EMBL" id="PSQG01000005">
    <property type="protein sequence ID" value="RCH45171.1"/>
    <property type="molecule type" value="Genomic_DNA"/>
</dbReference>
<feature type="transmembrane region" description="Helical" evidence="1">
    <location>
        <begin position="6"/>
        <end position="26"/>
    </location>
</feature>
<keyword evidence="1" id="KW-0812">Transmembrane</keyword>
<evidence type="ECO:0000313" key="3">
    <source>
        <dbReference type="Proteomes" id="UP000253208"/>
    </source>
</evidence>
<sequence>MKKKELIFIAGILILAGVLWLGFQIAGKRSHNTIRITVDGKEFGTYSLSQDQIIHIGDTNVCEIKDGKVTMIEATCPDHYCMKQKAVDEHGGSIICLPNKVVIEGENTAEDSDSESSPKIDAVT</sequence>
<comment type="caution">
    <text evidence="2">The sequence shown here is derived from an EMBL/GenBank/DDBJ whole genome shotgun (WGS) entry which is preliminary data.</text>
</comment>
<dbReference type="Gene3D" id="2.60.320.10">
    <property type="entry name" value="N-utilization substance G protein NusG, insert domain"/>
    <property type="match status" value="1"/>
</dbReference>
<dbReference type="AlphaFoldDB" id="A0A367G5C8"/>
<dbReference type="Pfam" id="PF07009">
    <property type="entry name" value="NusG_II"/>
    <property type="match status" value="1"/>
</dbReference>
<organism evidence="2 3">
    <name type="scientific">Blautia obeum</name>
    <dbReference type="NCBI Taxonomy" id="40520"/>
    <lineage>
        <taxon>Bacteria</taxon>
        <taxon>Bacillati</taxon>
        <taxon>Bacillota</taxon>
        <taxon>Clostridia</taxon>
        <taxon>Lachnospirales</taxon>
        <taxon>Lachnospiraceae</taxon>
        <taxon>Blautia</taxon>
    </lineage>
</organism>
<dbReference type="RefSeq" id="WP_021652703.1">
    <property type="nucleotide sequence ID" value="NZ_PSQG01000005.1"/>
</dbReference>
<evidence type="ECO:0000256" key="1">
    <source>
        <dbReference type="SAM" id="Phobius"/>
    </source>
</evidence>
<dbReference type="CDD" id="cd09911">
    <property type="entry name" value="Lin0431_like"/>
    <property type="match status" value="1"/>
</dbReference>